<dbReference type="SUPFAM" id="SSF52047">
    <property type="entry name" value="RNI-like"/>
    <property type="match status" value="1"/>
</dbReference>
<comment type="caution">
    <text evidence="1">The sequence shown here is derived from an EMBL/GenBank/DDBJ whole genome shotgun (WGS) entry which is preliminary data.</text>
</comment>
<evidence type="ECO:0000313" key="2">
    <source>
        <dbReference type="Proteomes" id="UP000738359"/>
    </source>
</evidence>
<dbReference type="Gene3D" id="3.80.10.10">
    <property type="entry name" value="Ribonuclease Inhibitor"/>
    <property type="match status" value="1"/>
</dbReference>
<dbReference type="EMBL" id="JAAAHY010000876">
    <property type="protein sequence ID" value="KAF9955910.1"/>
    <property type="molecule type" value="Genomic_DNA"/>
</dbReference>
<sequence>MEQDHAFGDAVIRAELVKYLTPRDMANLCRTSKQSFDWFVPYLWHTRAFYTNLKHIPGLERYRQYVKVIKDLAINLAVESRDFWAFPNLQSVQFVQHSTGIFRNSTGFGSYNLPVAAYSHHQHAFGSSPPGGVNAARVDLRLVLLLQSAPLLQDLTITLALDNSDVFQAFIVSLQSLTQLRVLKMTCNEYVNPTHIQRVIHACRQCEELDFRFSGVDSFKGIEEQREYEQAKIDMERMEDLAVKILKLDTTLEDQEASIMVPLLQKCPLLQELHMFSIKLPETVDLLKEAFINGACPQLSSFHPGRDGALNDDPLPVLLSVMGPGRGVNAVGLAKIKITSVQFKFESALTMTEHLSLSMTEVHFQDHAMNFEVFNELVTGLPLLQSIRARINEISVQTVDINKFDQMCSRDWVCLGLKKLQLGSQLTQGIPTIKGDSWKQSLPKRCMDYMFSQFAKLEQLEKWDFIAGPVDLFILAAGGYLRQLSDLKSLRTLGLGPKTVYRMGAKEAEWVAENWTSLENVDLACDSIPIHILDISRVKADKLALDTFIHTLRSRRPNVCFKKQ</sequence>
<evidence type="ECO:0000313" key="1">
    <source>
        <dbReference type="EMBL" id="KAF9955910.1"/>
    </source>
</evidence>
<dbReference type="InterPro" id="IPR032675">
    <property type="entry name" value="LRR_dom_sf"/>
</dbReference>
<dbReference type="OrthoDB" id="2370841at2759"/>
<organism evidence="1 2">
    <name type="scientific">Mortierella alpina</name>
    <name type="common">Oleaginous fungus</name>
    <name type="synonym">Mortierella renispora</name>
    <dbReference type="NCBI Taxonomy" id="64518"/>
    <lineage>
        <taxon>Eukaryota</taxon>
        <taxon>Fungi</taxon>
        <taxon>Fungi incertae sedis</taxon>
        <taxon>Mucoromycota</taxon>
        <taxon>Mortierellomycotina</taxon>
        <taxon>Mortierellomycetes</taxon>
        <taxon>Mortierellales</taxon>
        <taxon>Mortierellaceae</taxon>
        <taxon>Mortierella</taxon>
    </lineage>
</organism>
<protein>
    <submittedName>
        <fullName evidence="1">Uncharacterized protein</fullName>
    </submittedName>
</protein>
<name>A0A9P6J0J7_MORAP</name>
<dbReference type="Proteomes" id="UP000738359">
    <property type="component" value="Unassembled WGS sequence"/>
</dbReference>
<gene>
    <name evidence="1" type="ORF">BGZ70_010075</name>
</gene>
<dbReference type="AlphaFoldDB" id="A0A9P6J0J7"/>
<keyword evidence="2" id="KW-1185">Reference proteome</keyword>
<proteinExistence type="predicted"/>
<accession>A0A9P6J0J7</accession>
<reference evidence="1" key="1">
    <citation type="journal article" date="2020" name="Fungal Divers.">
        <title>Resolving the Mortierellaceae phylogeny through synthesis of multi-gene phylogenetics and phylogenomics.</title>
        <authorList>
            <person name="Vandepol N."/>
            <person name="Liber J."/>
            <person name="Desiro A."/>
            <person name="Na H."/>
            <person name="Kennedy M."/>
            <person name="Barry K."/>
            <person name="Grigoriev I.V."/>
            <person name="Miller A.N."/>
            <person name="O'Donnell K."/>
            <person name="Stajich J.E."/>
            <person name="Bonito G."/>
        </authorList>
    </citation>
    <scope>NUCLEOTIDE SEQUENCE</scope>
    <source>
        <strain evidence="1">CK1249</strain>
    </source>
</reference>